<reference evidence="3" key="1">
    <citation type="submission" date="2014-09" db="EMBL/GenBank/DDBJ databases">
        <authorList>
            <person name="Mudge J."/>
            <person name="Ramaraj T."/>
            <person name="Lindquist I.E."/>
            <person name="Bharti A.K."/>
            <person name="Sundararajan A."/>
            <person name="Cameron C.T."/>
            <person name="Woodward J.E."/>
            <person name="May G.D."/>
            <person name="Brubaker C."/>
            <person name="Broadhvest J."/>
            <person name="Wilkins T.A."/>
        </authorList>
    </citation>
    <scope>NUCLEOTIDE SEQUENCE</scope>
    <source>
        <strain evidence="3">cv. AKA8401</strain>
    </source>
</reference>
<protein>
    <submittedName>
        <fullName evidence="2">Uncharacterized protein</fullName>
    </submittedName>
</protein>
<evidence type="ECO:0000313" key="2">
    <source>
        <dbReference type="EMBL" id="KHG12031.1"/>
    </source>
</evidence>
<accession>A0A0B0NLR8</accession>
<keyword evidence="1" id="KW-0472">Membrane</keyword>
<keyword evidence="1" id="KW-1133">Transmembrane helix</keyword>
<organism evidence="2 3">
    <name type="scientific">Gossypium arboreum</name>
    <name type="common">Tree cotton</name>
    <name type="synonym">Gossypium nanking</name>
    <dbReference type="NCBI Taxonomy" id="29729"/>
    <lineage>
        <taxon>Eukaryota</taxon>
        <taxon>Viridiplantae</taxon>
        <taxon>Streptophyta</taxon>
        <taxon>Embryophyta</taxon>
        <taxon>Tracheophyta</taxon>
        <taxon>Spermatophyta</taxon>
        <taxon>Magnoliopsida</taxon>
        <taxon>eudicotyledons</taxon>
        <taxon>Gunneridae</taxon>
        <taxon>Pentapetalae</taxon>
        <taxon>rosids</taxon>
        <taxon>malvids</taxon>
        <taxon>Malvales</taxon>
        <taxon>Malvaceae</taxon>
        <taxon>Malvoideae</taxon>
        <taxon>Gossypium</taxon>
    </lineage>
</organism>
<evidence type="ECO:0000313" key="3">
    <source>
        <dbReference type="Proteomes" id="UP000032142"/>
    </source>
</evidence>
<feature type="transmembrane region" description="Helical" evidence="1">
    <location>
        <begin position="15"/>
        <end position="34"/>
    </location>
</feature>
<dbReference type="EMBL" id="KN396890">
    <property type="protein sequence ID" value="KHG12031.1"/>
    <property type="molecule type" value="Genomic_DNA"/>
</dbReference>
<dbReference type="AlphaFoldDB" id="A0A0B0NLR8"/>
<keyword evidence="3" id="KW-1185">Reference proteome</keyword>
<sequence length="36" mass="4564">MLYMQMNWEYVKEHMYFYDAYILKVISLFIYGLLSF</sequence>
<proteinExistence type="predicted"/>
<name>A0A0B0NLR8_GOSAR</name>
<evidence type="ECO:0000256" key="1">
    <source>
        <dbReference type="SAM" id="Phobius"/>
    </source>
</evidence>
<dbReference type="Proteomes" id="UP000032142">
    <property type="component" value="Unassembled WGS sequence"/>
</dbReference>
<keyword evidence="1" id="KW-0812">Transmembrane</keyword>
<gene>
    <name evidence="2" type="ORF">F383_20384</name>
</gene>